<dbReference type="EC" id="2.1.1.67" evidence="4 9"/>
<dbReference type="InterPro" id="IPR008854">
    <property type="entry name" value="TPMT"/>
</dbReference>
<dbReference type="PIRSF" id="PIRSF023956">
    <property type="entry name" value="Thiopurine_S-methyltransferase"/>
    <property type="match status" value="1"/>
</dbReference>
<reference evidence="10 11" key="1">
    <citation type="submission" date="2023-07" db="EMBL/GenBank/DDBJ databases">
        <title>Sorghum-associated microbial communities from plants grown in Nebraska, USA.</title>
        <authorList>
            <person name="Schachtman D."/>
        </authorList>
    </citation>
    <scope>NUCLEOTIDE SEQUENCE [LARGE SCALE GENOMIC DNA]</scope>
    <source>
        <strain evidence="10 11">BE190</strain>
    </source>
</reference>
<accession>A0ABU1UXL0</accession>
<keyword evidence="6 9" id="KW-0489">Methyltransferase</keyword>
<dbReference type="SUPFAM" id="SSF53335">
    <property type="entry name" value="S-adenosyl-L-methionine-dependent methyltransferases"/>
    <property type="match status" value="1"/>
</dbReference>
<evidence type="ECO:0000313" key="10">
    <source>
        <dbReference type="EMBL" id="MDR7089937.1"/>
    </source>
</evidence>
<evidence type="ECO:0000256" key="7">
    <source>
        <dbReference type="ARBA" id="ARBA00022679"/>
    </source>
</evidence>
<comment type="caution">
    <text evidence="10">The sequence shown here is derived from an EMBL/GenBank/DDBJ whole genome shotgun (WGS) entry which is preliminary data.</text>
</comment>
<keyword evidence="11" id="KW-1185">Reference proteome</keyword>
<evidence type="ECO:0000256" key="2">
    <source>
        <dbReference type="ARBA" id="ARBA00004496"/>
    </source>
</evidence>
<evidence type="ECO:0000256" key="4">
    <source>
        <dbReference type="ARBA" id="ARBA00011905"/>
    </source>
</evidence>
<keyword evidence="7 9" id="KW-0808">Transferase</keyword>
<protein>
    <recommendedName>
        <fullName evidence="4 9">Thiopurine S-methyltransferase</fullName>
        <ecNumber evidence="4 9">2.1.1.67</ecNumber>
    </recommendedName>
    <alternativeName>
        <fullName evidence="9">Thiopurine methyltransferase</fullName>
    </alternativeName>
</protein>
<dbReference type="Pfam" id="PF05724">
    <property type="entry name" value="TPMT"/>
    <property type="match status" value="1"/>
</dbReference>
<keyword evidence="8 9" id="KW-0949">S-adenosyl-L-methionine</keyword>
<proteinExistence type="inferred from homology"/>
<dbReference type="NCBIfam" id="TIGR03840">
    <property type="entry name" value="TMPT_Se_Te"/>
    <property type="match status" value="1"/>
</dbReference>
<dbReference type="HAMAP" id="MF_00812">
    <property type="entry name" value="Thiopur_methtran"/>
    <property type="match status" value="1"/>
</dbReference>
<organism evidence="10 11">
    <name type="scientific">Cellvibrio fibrivorans</name>
    <dbReference type="NCBI Taxonomy" id="126350"/>
    <lineage>
        <taxon>Bacteria</taxon>
        <taxon>Pseudomonadati</taxon>
        <taxon>Pseudomonadota</taxon>
        <taxon>Gammaproteobacteria</taxon>
        <taxon>Cellvibrionales</taxon>
        <taxon>Cellvibrionaceae</taxon>
        <taxon>Cellvibrio</taxon>
    </lineage>
</organism>
<dbReference type="InterPro" id="IPR022474">
    <property type="entry name" value="Thiopur_S-MeTfrase_Se/Te_detox"/>
</dbReference>
<evidence type="ECO:0000256" key="1">
    <source>
        <dbReference type="ARBA" id="ARBA00000903"/>
    </source>
</evidence>
<dbReference type="Proteomes" id="UP001253595">
    <property type="component" value="Unassembled WGS sequence"/>
</dbReference>
<evidence type="ECO:0000256" key="9">
    <source>
        <dbReference type="HAMAP-Rule" id="MF_00812"/>
    </source>
</evidence>
<dbReference type="RefSeq" id="WP_310071817.1">
    <property type="nucleotide sequence ID" value="NZ_JAVDVX010000003.1"/>
</dbReference>
<name>A0ABU1UXL0_9GAMM</name>
<dbReference type="Gene3D" id="3.40.50.150">
    <property type="entry name" value="Vaccinia Virus protein VP39"/>
    <property type="match status" value="1"/>
</dbReference>
<sequence>MQHDFWHKKWQESDIGFHNNDAHPLLVKHFPALDLATGSRIFLPLCGKTLDIHWLLAQGFQVVGAELSPIAIEQLFDELGVAPEITQLENLQHYRAPNIDIFVGDIFTVTASLLGQVDAIYDRAALVALPFDMRTHYTSHLKTITHNAKQLMICFVYDQSQLAGPPFSISDDEVKAHYSFDYALKLLESVEVSGKLKGQCPAFENVWLLDNRL</sequence>
<evidence type="ECO:0000256" key="5">
    <source>
        <dbReference type="ARBA" id="ARBA00022490"/>
    </source>
</evidence>
<feature type="binding site" evidence="9">
    <location>
        <position position="45"/>
    </location>
    <ligand>
        <name>S-adenosyl-L-methionine</name>
        <dbReference type="ChEBI" id="CHEBI:59789"/>
    </ligand>
</feature>
<dbReference type="InterPro" id="IPR025835">
    <property type="entry name" value="Thiopurine_S-MeTrfase"/>
</dbReference>
<evidence type="ECO:0000256" key="8">
    <source>
        <dbReference type="ARBA" id="ARBA00022691"/>
    </source>
</evidence>
<comment type="catalytic activity">
    <reaction evidence="1 9">
        <text>S-adenosyl-L-methionine + a thiopurine = S-adenosyl-L-homocysteine + a thiopurine S-methylether.</text>
        <dbReference type="EC" id="2.1.1.67"/>
    </reaction>
</comment>
<comment type="subcellular location">
    <subcellularLocation>
        <location evidence="2 9">Cytoplasm</location>
    </subcellularLocation>
</comment>
<dbReference type="GO" id="GO:0032259">
    <property type="term" value="P:methylation"/>
    <property type="evidence" value="ECO:0007669"/>
    <property type="project" value="UniProtKB-KW"/>
</dbReference>
<dbReference type="PROSITE" id="PS51585">
    <property type="entry name" value="SAM_MT_TPMT"/>
    <property type="match status" value="1"/>
</dbReference>
<feature type="binding site" evidence="9">
    <location>
        <position position="123"/>
    </location>
    <ligand>
        <name>S-adenosyl-L-methionine</name>
        <dbReference type="ChEBI" id="CHEBI:59789"/>
    </ligand>
</feature>
<dbReference type="GO" id="GO:0008119">
    <property type="term" value="F:thiopurine S-methyltransferase activity"/>
    <property type="evidence" value="ECO:0007669"/>
    <property type="project" value="UniProtKB-EC"/>
</dbReference>
<dbReference type="InterPro" id="IPR029063">
    <property type="entry name" value="SAM-dependent_MTases_sf"/>
</dbReference>
<keyword evidence="5 9" id="KW-0963">Cytoplasm</keyword>
<feature type="binding site" evidence="9">
    <location>
        <position position="10"/>
    </location>
    <ligand>
        <name>S-adenosyl-L-methionine</name>
        <dbReference type="ChEBI" id="CHEBI:59789"/>
    </ligand>
</feature>
<evidence type="ECO:0000313" key="11">
    <source>
        <dbReference type="Proteomes" id="UP001253595"/>
    </source>
</evidence>
<dbReference type="EMBL" id="JAVDVX010000003">
    <property type="protein sequence ID" value="MDR7089937.1"/>
    <property type="molecule type" value="Genomic_DNA"/>
</dbReference>
<feature type="binding site" evidence="9">
    <location>
        <position position="66"/>
    </location>
    <ligand>
        <name>S-adenosyl-L-methionine</name>
        <dbReference type="ChEBI" id="CHEBI:59789"/>
    </ligand>
</feature>
<gene>
    <name evidence="9" type="primary">tpm</name>
    <name evidence="10" type="ORF">J2X05_001959</name>
</gene>
<dbReference type="PANTHER" id="PTHR10259">
    <property type="entry name" value="THIOPURINE S-METHYLTRANSFERASE"/>
    <property type="match status" value="1"/>
</dbReference>
<dbReference type="CDD" id="cd02440">
    <property type="entry name" value="AdoMet_MTases"/>
    <property type="match status" value="1"/>
</dbReference>
<dbReference type="NCBIfam" id="NF009732">
    <property type="entry name" value="PRK13255.1"/>
    <property type="match status" value="1"/>
</dbReference>
<evidence type="ECO:0000256" key="3">
    <source>
        <dbReference type="ARBA" id="ARBA00008145"/>
    </source>
</evidence>
<evidence type="ECO:0000256" key="6">
    <source>
        <dbReference type="ARBA" id="ARBA00022603"/>
    </source>
</evidence>
<comment type="similarity">
    <text evidence="3 9">Belongs to the class I-like SAM-binding methyltransferase superfamily. TPMT family.</text>
</comment>
<dbReference type="PANTHER" id="PTHR10259:SF11">
    <property type="entry name" value="THIOPURINE S-METHYLTRANSFERASE"/>
    <property type="match status" value="1"/>
</dbReference>